<name>A0ACC0NEP2_RHOML</name>
<dbReference type="Proteomes" id="UP001062846">
    <property type="component" value="Chromosome 6"/>
</dbReference>
<reference evidence="1" key="1">
    <citation type="submission" date="2022-02" db="EMBL/GenBank/DDBJ databases">
        <title>Plant Genome Project.</title>
        <authorList>
            <person name="Zhang R.-G."/>
        </authorList>
    </citation>
    <scope>NUCLEOTIDE SEQUENCE</scope>
    <source>
        <strain evidence="1">AT1</strain>
    </source>
</reference>
<organism evidence="1 2">
    <name type="scientific">Rhododendron molle</name>
    <name type="common">Chinese azalea</name>
    <name type="synonym">Azalea mollis</name>
    <dbReference type="NCBI Taxonomy" id="49168"/>
    <lineage>
        <taxon>Eukaryota</taxon>
        <taxon>Viridiplantae</taxon>
        <taxon>Streptophyta</taxon>
        <taxon>Embryophyta</taxon>
        <taxon>Tracheophyta</taxon>
        <taxon>Spermatophyta</taxon>
        <taxon>Magnoliopsida</taxon>
        <taxon>eudicotyledons</taxon>
        <taxon>Gunneridae</taxon>
        <taxon>Pentapetalae</taxon>
        <taxon>asterids</taxon>
        <taxon>Ericales</taxon>
        <taxon>Ericaceae</taxon>
        <taxon>Ericoideae</taxon>
        <taxon>Rhodoreae</taxon>
        <taxon>Rhododendron</taxon>
    </lineage>
</organism>
<comment type="caution">
    <text evidence="1">The sequence shown here is derived from an EMBL/GenBank/DDBJ whole genome shotgun (WGS) entry which is preliminary data.</text>
</comment>
<gene>
    <name evidence="1" type="ORF">RHMOL_Rhmol06G0213700</name>
</gene>
<protein>
    <submittedName>
        <fullName evidence="1">Uncharacterized protein</fullName>
    </submittedName>
</protein>
<proteinExistence type="predicted"/>
<evidence type="ECO:0000313" key="2">
    <source>
        <dbReference type="Proteomes" id="UP001062846"/>
    </source>
</evidence>
<evidence type="ECO:0000313" key="1">
    <source>
        <dbReference type="EMBL" id="KAI8551782.1"/>
    </source>
</evidence>
<accession>A0ACC0NEP2</accession>
<keyword evidence="2" id="KW-1185">Reference proteome</keyword>
<dbReference type="EMBL" id="CM046393">
    <property type="protein sequence ID" value="KAI8551782.1"/>
    <property type="molecule type" value="Genomic_DNA"/>
</dbReference>
<sequence length="184" mass="20312">MQDENMCQERGKHFVLVHGACHGAWCWCKLKPLLQAAGHRVIALDLGGCGVHPSRLDEIVSLSDYLQPLMDFMASLVGDDDKDRVVLVGHSFGGLGVSLAMERFPEKISVAVFITAYMPNYKHPPATLIQEDVELAKMLLSWLILLTSIIEQDKRNIPYRFILRLTVLSGSHASSASPTLESPG</sequence>